<keyword evidence="1" id="KW-0732">Signal</keyword>
<evidence type="ECO:0000313" key="4">
    <source>
        <dbReference type="Proteomes" id="UP000198309"/>
    </source>
</evidence>
<evidence type="ECO:0000313" key="5">
    <source>
        <dbReference type="Proteomes" id="UP000199693"/>
    </source>
</evidence>
<evidence type="ECO:0008006" key="6">
    <source>
        <dbReference type="Google" id="ProtNLM"/>
    </source>
</evidence>
<sequence>MFRSLSSLVLAVPVLVGCAAQPPASEPQRAYSDAEVKAFALKILSASNMDSDLYARYRRALTEPRHARNEDSGS</sequence>
<gene>
    <name evidence="2" type="ORF">SAMN05216189_102761</name>
    <name evidence="3" type="ORF">SAMN06295949_11884</name>
</gene>
<keyword evidence="4" id="KW-1185">Reference proteome</keyword>
<reference evidence="3 4" key="2">
    <citation type="submission" date="2017-06" db="EMBL/GenBank/DDBJ databases">
        <authorList>
            <person name="Varghese N."/>
            <person name="Submissions S."/>
        </authorList>
    </citation>
    <scope>NUCLEOTIDE SEQUENCE [LARGE SCALE GENOMIC DNA]</scope>
    <source>
        <strain evidence="3 4">RLD-1</strain>
    </source>
</reference>
<dbReference type="AlphaFoldDB" id="A0A239L1N0"/>
<feature type="chain" id="PRO_5030040907" description="Lipoprotein" evidence="1">
    <location>
        <begin position="20"/>
        <end position="74"/>
    </location>
</feature>
<dbReference type="Proteomes" id="UP000198309">
    <property type="component" value="Unassembled WGS sequence"/>
</dbReference>
<reference evidence="2 5" key="1">
    <citation type="submission" date="2016-10" db="EMBL/GenBank/DDBJ databases">
        <authorList>
            <person name="de Groot N.N."/>
        </authorList>
    </citation>
    <scope>NUCLEOTIDE SEQUENCE [LARGE SCALE GENOMIC DNA]</scope>
    <source>
        <strain evidence="2 5">CCM 7361</strain>
    </source>
</reference>
<feature type="signal peptide" evidence="1">
    <location>
        <begin position="1"/>
        <end position="19"/>
    </location>
</feature>
<organism evidence="2 5">
    <name type="scientific">Pseudomonas delhiensis</name>
    <dbReference type="NCBI Taxonomy" id="366289"/>
    <lineage>
        <taxon>Bacteria</taxon>
        <taxon>Pseudomonadati</taxon>
        <taxon>Pseudomonadota</taxon>
        <taxon>Gammaproteobacteria</taxon>
        <taxon>Pseudomonadales</taxon>
        <taxon>Pseudomonadaceae</taxon>
        <taxon>Pseudomonas</taxon>
    </lineage>
</organism>
<dbReference type="EMBL" id="FZPC01000018">
    <property type="protein sequence ID" value="SNT24351.1"/>
    <property type="molecule type" value="Genomic_DNA"/>
</dbReference>
<protein>
    <recommendedName>
        <fullName evidence="6">Lipoprotein</fullName>
    </recommendedName>
</protein>
<proteinExistence type="predicted"/>
<evidence type="ECO:0000313" key="3">
    <source>
        <dbReference type="EMBL" id="SNT24351.1"/>
    </source>
</evidence>
<dbReference type="EMBL" id="FNEC01000027">
    <property type="protein sequence ID" value="SDK04310.1"/>
    <property type="molecule type" value="Genomic_DNA"/>
</dbReference>
<dbReference type="PROSITE" id="PS51257">
    <property type="entry name" value="PROKAR_LIPOPROTEIN"/>
    <property type="match status" value="1"/>
</dbReference>
<accession>A0A239L1N0</accession>
<evidence type="ECO:0000256" key="1">
    <source>
        <dbReference type="SAM" id="SignalP"/>
    </source>
</evidence>
<evidence type="ECO:0000313" key="2">
    <source>
        <dbReference type="EMBL" id="SDK04310.1"/>
    </source>
</evidence>
<name>A0A239L1N0_9PSED</name>
<dbReference type="Proteomes" id="UP000199693">
    <property type="component" value="Unassembled WGS sequence"/>
</dbReference>
<dbReference type="RefSeq" id="WP_089392671.1">
    <property type="nucleotide sequence ID" value="NZ_FNEC01000027.1"/>
</dbReference>